<dbReference type="AlphaFoldDB" id="A0A1J9P3M5"/>
<sequence length="81" mass="9321">MVESLKERYLPYVLNRTPPGPPFNIPPSEPPGLQPIAYYRLETLKELYDVDWTTLYRTNIKAVMEAYRNGSLKVVEGAVSY</sequence>
<name>A0A1J9P3M5_9EURO</name>
<dbReference type="Proteomes" id="UP000242791">
    <property type="component" value="Unassembled WGS sequence"/>
</dbReference>
<gene>
    <name evidence="1" type="ORF">ACJ73_09557</name>
</gene>
<comment type="caution">
    <text evidence="1">The sequence shown here is derived from an EMBL/GenBank/DDBJ whole genome shotgun (WGS) entry which is preliminary data.</text>
</comment>
<dbReference type="EMBL" id="LGTZ01002756">
    <property type="protein sequence ID" value="OJD11353.1"/>
    <property type="molecule type" value="Genomic_DNA"/>
</dbReference>
<keyword evidence="2" id="KW-1185">Reference proteome</keyword>
<dbReference type="STRING" id="1658174.A0A1J9P3M5"/>
<evidence type="ECO:0000313" key="1">
    <source>
        <dbReference type="EMBL" id="OJD11353.1"/>
    </source>
</evidence>
<organism evidence="1 2">
    <name type="scientific">Blastomyces percursus</name>
    <dbReference type="NCBI Taxonomy" id="1658174"/>
    <lineage>
        <taxon>Eukaryota</taxon>
        <taxon>Fungi</taxon>
        <taxon>Dikarya</taxon>
        <taxon>Ascomycota</taxon>
        <taxon>Pezizomycotina</taxon>
        <taxon>Eurotiomycetes</taxon>
        <taxon>Eurotiomycetidae</taxon>
        <taxon>Onygenales</taxon>
        <taxon>Ajellomycetaceae</taxon>
        <taxon>Blastomyces</taxon>
    </lineage>
</organism>
<reference evidence="1 2" key="1">
    <citation type="submission" date="2015-08" db="EMBL/GenBank/DDBJ databases">
        <title>Emmonsia species relationships and genome sequence.</title>
        <authorList>
            <person name="Cuomo C.A."/>
            <person name="Schwartz I.S."/>
            <person name="Kenyon C."/>
            <person name="De Hoog G.S."/>
            <person name="Govender N.P."/>
            <person name="Botha A."/>
            <person name="Moreno L."/>
            <person name="De Vries M."/>
            <person name="Munoz J.F."/>
            <person name="Stielow J.B."/>
        </authorList>
    </citation>
    <scope>NUCLEOTIDE SEQUENCE [LARGE SCALE GENOMIC DNA]</scope>
    <source>
        <strain evidence="1 2">EI222</strain>
    </source>
</reference>
<accession>A0A1J9P3M5</accession>
<protein>
    <submittedName>
        <fullName evidence="1">Uncharacterized protein</fullName>
    </submittedName>
</protein>
<evidence type="ECO:0000313" key="2">
    <source>
        <dbReference type="Proteomes" id="UP000242791"/>
    </source>
</evidence>
<dbReference type="OrthoDB" id="4167530at2759"/>
<proteinExistence type="predicted"/>
<dbReference type="VEuPathDB" id="FungiDB:ACJ73_09557"/>